<dbReference type="Gene3D" id="2.60.40.1180">
    <property type="entry name" value="Golgi alpha-mannosidase II"/>
    <property type="match status" value="1"/>
</dbReference>
<dbReference type="CAZy" id="CBM48">
    <property type="family name" value="Carbohydrate-Binding Module Family 48"/>
</dbReference>
<dbReference type="EMBL" id="CP000155">
    <property type="protein sequence ID" value="ABC27165.1"/>
    <property type="molecule type" value="Genomic_DNA"/>
</dbReference>
<dbReference type="InterPro" id="IPR013783">
    <property type="entry name" value="Ig-like_fold"/>
</dbReference>
<keyword evidence="4 10" id="KW-0326">Glycosidase</keyword>
<evidence type="ECO:0000256" key="8">
    <source>
        <dbReference type="ARBA" id="ARBA00031076"/>
    </source>
</evidence>
<evidence type="ECO:0000313" key="10">
    <source>
        <dbReference type="EMBL" id="ABC27165.1"/>
    </source>
</evidence>
<dbReference type="InterPro" id="IPR013780">
    <property type="entry name" value="Glyco_hydro_b"/>
</dbReference>
<evidence type="ECO:0000256" key="4">
    <source>
        <dbReference type="ARBA" id="ARBA00023295"/>
    </source>
</evidence>
<dbReference type="NCBIfam" id="TIGR02103">
    <property type="entry name" value="pullul_strch"/>
    <property type="match status" value="1"/>
</dbReference>
<evidence type="ECO:0000256" key="7">
    <source>
        <dbReference type="ARBA" id="ARBA00029618"/>
    </source>
</evidence>
<accession>Q2SQA9</accession>
<dbReference type="AlphaFoldDB" id="Q2SQA9"/>
<dbReference type="SMART" id="SM00642">
    <property type="entry name" value="Aamy"/>
    <property type="match status" value="1"/>
</dbReference>
<dbReference type="OrthoDB" id="3236218at2"/>
<dbReference type="GO" id="GO:0051060">
    <property type="term" value="F:pullulanase activity"/>
    <property type="evidence" value="ECO:0007669"/>
    <property type="project" value="UniProtKB-EC"/>
</dbReference>
<dbReference type="Pfam" id="PF03714">
    <property type="entry name" value="PUD"/>
    <property type="match status" value="1"/>
</dbReference>
<evidence type="ECO:0000256" key="3">
    <source>
        <dbReference type="ARBA" id="ARBA00022801"/>
    </source>
</evidence>
<dbReference type="eggNOG" id="COG1523">
    <property type="taxonomic scope" value="Bacteria"/>
</dbReference>
<dbReference type="InterPro" id="IPR024561">
    <property type="entry name" value="Pullul_strch_C"/>
</dbReference>
<dbReference type="SUPFAM" id="SSF49452">
    <property type="entry name" value="Starch-binding domain-like"/>
    <property type="match status" value="1"/>
</dbReference>
<name>Q2SQA9_HAHCH</name>
<reference evidence="10 11" key="1">
    <citation type="journal article" date="2005" name="Nucleic Acids Res.">
        <title>Genomic blueprint of Hahella chejuensis, a marine microbe producing an algicidal agent.</title>
        <authorList>
            <person name="Jeong H."/>
            <person name="Yim J.H."/>
            <person name="Lee C."/>
            <person name="Choi S.-H."/>
            <person name="Park Y.K."/>
            <person name="Yoon S.H."/>
            <person name="Hur C.-G."/>
            <person name="Kang H.-Y."/>
            <person name="Kim D."/>
            <person name="Lee H.H."/>
            <person name="Park K.H."/>
            <person name="Park S.-H."/>
            <person name="Park H.-S."/>
            <person name="Lee H.K."/>
            <person name="Oh T.K."/>
            <person name="Kim J.F."/>
        </authorList>
    </citation>
    <scope>NUCLEOTIDE SEQUENCE [LARGE SCALE GENOMIC DNA]</scope>
    <source>
        <strain evidence="10 11">KCTC 2396</strain>
    </source>
</reference>
<dbReference type="CAZy" id="CBM41">
    <property type="family name" value="Carbohydrate-Binding Module Family 41"/>
</dbReference>
<keyword evidence="2" id="KW-0732">Signal</keyword>
<dbReference type="EC" id="3.2.1.41" evidence="6"/>
<dbReference type="InterPro" id="IPR004193">
    <property type="entry name" value="Glyco_hydro_13_N"/>
</dbReference>
<dbReference type="CDD" id="cd02861">
    <property type="entry name" value="E_set_pullulanase_like"/>
    <property type="match status" value="1"/>
</dbReference>
<dbReference type="KEGG" id="hch:HCH_00252"/>
<feature type="domain" description="Glycosyl hydrolase family 13 catalytic" evidence="9">
    <location>
        <begin position="540"/>
        <end position="910"/>
    </location>
</feature>
<dbReference type="CAZy" id="GH13">
    <property type="family name" value="Glycoside Hydrolase Family 13"/>
</dbReference>
<dbReference type="SUPFAM" id="SSF51011">
    <property type="entry name" value="Glycosyl hydrolase domain"/>
    <property type="match status" value="1"/>
</dbReference>
<dbReference type="Gene3D" id="3.20.20.80">
    <property type="entry name" value="Glycosidases"/>
    <property type="match status" value="1"/>
</dbReference>
<dbReference type="InterPro" id="IPR005323">
    <property type="entry name" value="CBM41_pullulanase"/>
</dbReference>
<dbReference type="SUPFAM" id="SSF81296">
    <property type="entry name" value="E set domains"/>
    <property type="match status" value="3"/>
</dbReference>
<evidence type="ECO:0000256" key="5">
    <source>
        <dbReference type="ARBA" id="ARBA00023965"/>
    </source>
</evidence>
<dbReference type="Gene3D" id="2.60.40.1130">
    <property type="entry name" value="Rab geranylgeranyltransferase alpha-subunit, insert domain"/>
    <property type="match status" value="1"/>
</dbReference>
<dbReference type="CDD" id="cd11341">
    <property type="entry name" value="AmyAc_Pullulanase_LD-like"/>
    <property type="match status" value="1"/>
</dbReference>
<dbReference type="Gene3D" id="2.60.40.1110">
    <property type="match status" value="1"/>
</dbReference>
<dbReference type="InterPro" id="IPR040671">
    <property type="entry name" value="Pullulanase_N2"/>
</dbReference>
<keyword evidence="3" id="KW-0378">Hydrolase</keyword>
<dbReference type="CDD" id="cd10315">
    <property type="entry name" value="CBM41_pullulanase"/>
    <property type="match status" value="1"/>
</dbReference>
<dbReference type="Pfam" id="PF11852">
    <property type="entry name" value="Pullul_strch_C"/>
    <property type="match status" value="1"/>
</dbReference>
<keyword evidence="11" id="KW-1185">Reference proteome</keyword>
<dbReference type="HOGENOM" id="CLU_004744_5_0_6"/>
<evidence type="ECO:0000313" key="11">
    <source>
        <dbReference type="Proteomes" id="UP000000238"/>
    </source>
</evidence>
<dbReference type="InterPro" id="IPR011839">
    <property type="entry name" value="Pullul_strch"/>
</dbReference>
<comment type="catalytic activity">
    <reaction evidence="5">
        <text>Hydrolysis of (1-&gt;6)-alpha-D-glucosidic linkages in pullulan, amylopectin and glycogen, and in the alpha- and beta-limit dextrins of amylopectin and glycogen.</text>
        <dbReference type="EC" id="3.2.1.41"/>
    </reaction>
</comment>
<dbReference type="STRING" id="349521.HCH_00252"/>
<comment type="similarity">
    <text evidence="1">Belongs to the glycosyl hydrolase 13 family.</text>
</comment>
<dbReference type="RefSeq" id="WP_011394242.1">
    <property type="nucleotide sequence ID" value="NC_007645.1"/>
</dbReference>
<evidence type="ECO:0000256" key="1">
    <source>
        <dbReference type="ARBA" id="ARBA00008061"/>
    </source>
</evidence>
<dbReference type="GO" id="GO:0005975">
    <property type="term" value="P:carbohydrate metabolic process"/>
    <property type="evidence" value="ECO:0007669"/>
    <property type="project" value="InterPro"/>
</dbReference>
<dbReference type="InterPro" id="IPR014756">
    <property type="entry name" value="Ig_E-set"/>
</dbReference>
<dbReference type="PROSITE" id="PS51257">
    <property type="entry name" value="PROKAR_LIPOPROTEIN"/>
    <property type="match status" value="1"/>
</dbReference>
<protein>
    <recommendedName>
        <fullName evidence="6">pullulanase</fullName>
        <ecNumber evidence="6">3.2.1.41</ecNumber>
    </recommendedName>
    <alternativeName>
        <fullName evidence="7">Alpha-dextrin endo-1,6-alpha-glucosidase</fullName>
    </alternativeName>
    <alternativeName>
        <fullName evidence="8">Pullulan 6-glucanohydrolase</fullName>
    </alternativeName>
</protein>
<evidence type="ECO:0000256" key="2">
    <source>
        <dbReference type="ARBA" id="ARBA00022729"/>
    </source>
</evidence>
<dbReference type="Pfam" id="PF17967">
    <property type="entry name" value="Pullulanase_N2"/>
    <property type="match status" value="1"/>
</dbReference>
<dbReference type="InterPro" id="IPR017853">
    <property type="entry name" value="GH"/>
</dbReference>
<dbReference type="InterPro" id="IPR013784">
    <property type="entry name" value="Carb-bd-like_fold"/>
</dbReference>
<dbReference type="Pfam" id="PF02922">
    <property type="entry name" value="CBM_48"/>
    <property type="match status" value="1"/>
</dbReference>
<sequence>MKRCFTWNCRQGVSVLLALTLLTLFGCSNGGGDKGDGTSDGDDGLYTPTASQAVIYYKREDNNYDGWGLHLWSASGAAFSSSEYISGGETSWSNPLPATGVSSKYGAYYVIDFDSANWSSFNLIMHKGDDKDLGGQDHTYSKATLGDDAFSFSGVGVLYPDPLTSPPVALEGAKAHWLDADLIAYNGSGSVRLYHSANASITVNPATGELSGGETIELTSSSLSDQVKARFPHLASYSAWTLPDSVDAKALLKEQLVVAQFSTGGELRDATQVQTRGALDALYAEAAADAQLGAVTAGATVYKLWAPTAQSVKLKRYDADKNLLSADVMTEDSASGVWTFASDQNDNGRYYRYEVKVYHPQTGGVETFDVTDPYSLSLSANSEYSQVADLNDAALQPSGWSADADPSAYAVAAPEDIIIYETHIRDFSGSDNNGTAAYNGKFLAYTEPGRESMTHLQALKDAGLTHLHLLPAFDIATVDERQGARADLDSTKAEFCALRSAAALCGDTSVTDSATLRSVLEACDPASGCAQALMNDLRALDSFNWGYDPYHYTAPEGGYANEPEGTSRILEFRRMVKALHDMGLNVVMDVVYNHTNDAGAAEKSVLDKIVPGYYQRLNPESGAVENSTCCSNTATEAAMFQKLMEDSLVVWARDYHIDSFRFDLMGHHPKSGIESALAKVRAVRSNVYFYGEGWNFGEVQNDARFVQATQLNMSGSQIGTFTDRLRDAVRGGGPFDSADSLRANQGFANGLYTLPNEFNSGSDTEKATLLGLTDNIRVGMAGNLTDFVLVDASGATNVGANLDYNGQPTAYAKDPADTINYVSKHDNQTLWDNNQYKIATDVSAQDRVRMQLLALSIPLLSQGVPFLHMGSEILRSKSMQRDSYDSGDWFNKVDFSYADNNWNVGLPREDKDGANWPLIQSIIANANAQTSAAQITDAAAIFRDFLRIRSGSKLFRLESAADIKARVDFHNVGSSQIPGLIAMSIDDGTGLTDLDPDHDAIVAIINATGAQQTITVPSASGFQLIDAQASGADPVAAGATSSGDSFTVPALTSAVFVKPQGASQGAGLPVNYDNKDPSAIPPYGATTVYLRGDMNGWSTDTPLTFSSNGDYVATLTLAAGSYGLKIADADWAAINLGGGLTLTPGETAALTADGDNLSLTLTEESQVTFRFNASDKDATTLTVTTTAVTDIN</sequence>
<dbReference type="Proteomes" id="UP000000238">
    <property type="component" value="Chromosome"/>
</dbReference>
<dbReference type="SUPFAM" id="SSF51445">
    <property type="entry name" value="(Trans)glycosidases"/>
    <property type="match status" value="1"/>
</dbReference>
<dbReference type="PANTHER" id="PTHR43002">
    <property type="entry name" value="GLYCOGEN DEBRANCHING ENZYME"/>
    <property type="match status" value="1"/>
</dbReference>
<organism evidence="10 11">
    <name type="scientific">Hahella chejuensis (strain KCTC 2396)</name>
    <dbReference type="NCBI Taxonomy" id="349521"/>
    <lineage>
        <taxon>Bacteria</taxon>
        <taxon>Pseudomonadati</taxon>
        <taxon>Pseudomonadota</taxon>
        <taxon>Gammaproteobacteria</taxon>
        <taxon>Oceanospirillales</taxon>
        <taxon>Hahellaceae</taxon>
        <taxon>Hahella</taxon>
    </lineage>
</organism>
<gene>
    <name evidence="10" type="ordered locus">HCH_00252</name>
</gene>
<dbReference type="InterPro" id="IPR006047">
    <property type="entry name" value="GH13_cat_dom"/>
</dbReference>
<evidence type="ECO:0000256" key="6">
    <source>
        <dbReference type="ARBA" id="ARBA00024062"/>
    </source>
</evidence>
<dbReference type="GO" id="GO:0030246">
    <property type="term" value="F:carbohydrate binding"/>
    <property type="evidence" value="ECO:0007669"/>
    <property type="project" value="InterPro"/>
</dbReference>
<proteinExistence type="inferred from homology"/>
<dbReference type="CDD" id="cd02860">
    <property type="entry name" value="E_set_Pullulanase"/>
    <property type="match status" value="1"/>
</dbReference>
<dbReference type="Gene3D" id="2.60.40.10">
    <property type="entry name" value="Immunoglobulins"/>
    <property type="match status" value="2"/>
</dbReference>
<evidence type="ECO:0000259" key="9">
    <source>
        <dbReference type="SMART" id="SM00642"/>
    </source>
</evidence>